<feature type="active site" evidence="5">
    <location>
        <position position="286"/>
    </location>
</feature>
<dbReference type="AlphaFoldDB" id="A0A975JUS9"/>
<dbReference type="Proteomes" id="UP000682202">
    <property type="component" value="Chromosome"/>
</dbReference>
<feature type="active site" evidence="5 6">
    <location>
        <position position="252"/>
    </location>
</feature>
<accession>A0A975JUS9</accession>
<dbReference type="PANTHER" id="PTHR43570:SF16">
    <property type="entry name" value="ALDEHYDE DEHYDROGENASE TYPE III, ISOFORM Q"/>
    <property type="match status" value="1"/>
</dbReference>
<proteinExistence type="inferred from homology"/>
<dbReference type="InterPro" id="IPR016163">
    <property type="entry name" value="Ald_DH_C"/>
</dbReference>
<dbReference type="Pfam" id="PF00171">
    <property type="entry name" value="Aldedh"/>
    <property type="match status" value="1"/>
</dbReference>
<evidence type="ECO:0000256" key="2">
    <source>
        <dbReference type="ARBA" id="ARBA00023002"/>
    </source>
</evidence>
<comment type="similarity">
    <text evidence="1 4 7">Belongs to the aldehyde dehydrogenase family.</text>
</comment>
<dbReference type="PROSITE" id="PS00687">
    <property type="entry name" value="ALDEHYDE_DEHYDR_GLU"/>
    <property type="match status" value="1"/>
</dbReference>
<dbReference type="PANTHER" id="PTHR43570">
    <property type="entry name" value="ALDEHYDE DEHYDROGENASE"/>
    <property type="match status" value="1"/>
</dbReference>
<gene>
    <name evidence="9" type="ORF">F6B93_02445</name>
</gene>
<sequence length="498" mass="54653">MVLVRLGRLAQLHSRNPDPKDCTMDSQTRDTPAAIPVADAAAPDSVVRRIEVATARFRQGRTRSLEWRRDQLDRLAEFVSKEEHRIQDAVRQDLGRPEFETYLAELWPLLLEIRDARKHLKSWAAPRRVPTPLELQPGSGVVQPEPLGVALIIGPWNLPVNLVLAPLVAAIAAGNCAVLKPSELSPTVSALLAERLPRYLDPECFPVVQGGVAETTVLLKQRFDHIFYTGGAPVGRLVMAAAALHLTPTTLELGGKSPVIVDDSAKLQLAAKRIVWGSFMNAGQLCVAPDYILVSEHKRDALVAELKSAIEEYFGPDPQASPYFGRIINERHFDRLSKLIAEDKVAHGGDTDRSDKYIAPTLLTGVTEDDAVMQEEVFGPVLPIITVRDTDDAIRFVNSREKPLALYVFAEDRQVQDRVIAQTTAGGVTINHTVLHIAHGGMPFGGVGASGMGAYHGKWGFDTFSHLKPVLKKATWIDPPITSAPYSGWKRRALGLFT</sequence>
<dbReference type="EMBL" id="CP046600">
    <property type="protein sequence ID" value="QUR66092.1"/>
    <property type="molecule type" value="Genomic_DNA"/>
</dbReference>
<keyword evidence="2 4" id="KW-0560">Oxidoreductase</keyword>
<evidence type="ECO:0000256" key="1">
    <source>
        <dbReference type="ARBA" id="ARBA00009986"/>
    </source>
</evidence>
<evidence type="ECO:0000256" key="5">
    <source>
        <dbReference type="PIRSR" id="PIRSR036492-1"/>
    </source>
</evidence>
<dbReference type="Gene3D" id="3.40.309.10">
    <property type="entry name" value="Aldehyde Dehydrogenase, Chain A, domain 2"/>
    <property type="match status" value="1"/>
</dbReference>
<keyword evidence="3" id="KW-0520">NAD</keyword>
<dbReference type="GO" id="GO:0006081">
    <property type="term" value="P:aldehyde metabolic process"/>
    <property type="evidence" value="ECO:0007669"/>
    <property type="project" value="InterPro"/>
</dbReference>
<dbReference type="InterPro" id="IPR029510">
    <property type="entry name" value="Ald_DH_CS_GLU"/>
</dbReference>
<name>A0A975JUS9_9MYCO</name>
<dbReference type="KEGG" id="mspg:F6B93_02445"/>
<dbReference type="PIRSF" id="PIRSF036492">
    <property type="entry name" value="ALDH"/>
    <property type="match status" value="1"/>
</dbReference>
<evidence type="ECO:0000259" key="8">
    <source>
        <dbReference type="Pfam" id="PF00171"/>
    </source>
</evidence>
<dbReference type="InterPro" id="IPR016162">
    <property type="entry name" value="Ald_DH_N"/>
</dbReference>
<evidence type="ECO:0000313" key="10">
    <source>
        <dbReference type="Proteomes" id="UP000682202"/>
    </source>
</evidence>
<dbReference type="GO" id="GO:0004029">
    <property type="term" value="F:aldehyde dehydrogenase (NAD+) activity"/>
    <property type="evidence" value="ECO:0007669"/>
    <property type="project" value="TreeGrafter"/>
</dbReference>
<dbReference type="GO" id="GO:0005737">
    <property type="term" value="C:cytoplasm"/>
    <property type="evidence" value="ECO:0007669"/>
    <property type="project" value="TreeGrafter"/>
</dbReference>
<evidence type="ECO:0000256" key="3">
    <source>
        <dbReference type="ARBA" id="ARBA00023027"/>
    </source>
</evidence>
<evidence type="ECO:0000313" key="9">
    <source>
        <dbReference type="EMBL" id="QUR66092.1"/>
    </source>
</evidence>
<dbReference type="InterPro" id="IPR012394">
    <property type="entry name" value="Aldehyde_DH_NAD(P)"/>
</dbReference>
<reference evidence="9" key="1">
    <citation type="submission" date="2019-12" db="EMBL/GenBank/DDBJ databases">
        <title>Mycobacterium spongiae sp. nov.</title>
        <authorList>
            <person name="Stinear T."/>
        </authorList>
    </citation>
    <scope>NUCLEOTIDE SEQUENCE</scope>
    <source>
        <strain evidence="9">FSD4b-SM</strain>
    </source>
</reference>
<organism evidence="9 10">
    <name type="scientific">Mycobacterium spongiae</name>
    <dbReference type="NCBI Taxonomy" id="886343"/>
    <lineage>
        <taxon>Bacteria</taxon>
        <taxon>Bacillati</taxon>
        <taxon>Actinomycetota</taxon>
        <taxon>Actinomycetes</taxon>
        <taxon>Mycobacteriales</taxon>
        <taxon>Mycobacteriaceae</taxon>
        <taxon>Mycobacterium</taxon>
    </lineage>
</organism>
<dbReference type="InterPro" id="IPR015590">
    <property type="entry name" value="Aldehyde_DH_dom"/>
</dbReference>
<feature type="domain" description="Aldehyde dehydrogenase" evidence="8">
    <location>
        <begin position="39"/>
        <end position="469"/>
    </location>
</feature>
<evidence type="ECO:0000256" key="4">
    <source>
        <dbReference type="PIRNR" id="PIRNR036492"/>
    </source>
</evidence>
<protein>
    <recommendedName>
        <fullName evidence="4">Aldehyde dehydrogenase</fullName>
    </recommendedName>
</protein>
<evidence type="ECO:0000256" key="6">
    <source>
        <dbReference type="PROSITE-ProRule" id="PRU10007"/>
    </source>
</evidence>
<dbReference type="FunFam" id="3.40.605.10:FF:000004">
    <property type="entry name" value="Aldehyde dehydrogenase"/>
    <property type="match status" value="1"/>
</dbReference>
<evidence type="ECO:0000256" key="7">
    <source>
        <dbReference type="RuleBase" id="RU003345"/>
    </source>
</evidence>
<dbReference type="CDD" id="cd07087">
    <property type="entry name" value="ALDH_F3-13-14_CALDH-like"/>
    <property type="match status" value="1"/>
</dbReference>
<dbReference type="InterPro" id="IPR016161">
    <property type="entry name" value="Ald_DH/histidinol_DH"/>
</dbReference>
<dbReference type="Gene3D" id="3.40.605.10">
    <property type="entry name" value="Aldehyde Dehydrogenase, Chain A, domain 1"/>
    <property type="match status" value="1"/>
</dbReference>
<dbReference type="SUPFAM" id="SSF53720">
    <property type="entry name" value="ALDH-like"/>
    <property type="match status" value="1"/>
</dbReference>
<dbReference type="FunFam" id="3.40.309.10:FF:000003">
    <property type="entry name" value="Aldehyde dehydrogenase"/>
    <property type="match status" value="1"/>
</dbReference>
<keyword evidence="10" id="KW-1185">Reference proteome</keyword>